<dbReference type="Proteomes" id="UP000284322">
    <property type="component" value="Unassembled WGS sequence"/>
</dbReference>
<dbReference type="OrthoDB" id="7408924at2"/>
<keyword evidence="1" id="KW-1133">Transmembrane helix</keyword>
<feature type="transmembrane region" description="Helical" evidence="1">
    <location>
        <begin position="25"/>
        <end position="48"/>
    </location>
</feature>
<name>A0A419R0K8_9SPHN</name>
<sequence length="142" mass="16003">MTDTNSAGLSGEERLKNRRRAYWKYIGWAMGIAFVAGTVGGVLAILAVKGVVPAWVLYPLTGAALIAFAWFSYDYFRRIDELDLLDNLWATTVGFYVYFALEICWLLFNRAGLTPPPDDIAVLGISMLALVLTYGWRKLRWN</sequence>
<feature type="transmembrane region" description="Helical" evidence="1">
    <location>
        <begin position="88"/>
        <end position="108"/>
    </location>
</feature>
<comment type="caution">
    <text evidence="2">The sequence shown here is derived from an EMBL/GenBank/DDBJ whole genome shotgun (WGS) entry which is preliminary data.</text>
</comment>
<dbReference type="EMBL" id="RAHJ01000019">
    <property type="protein sequence ID" value="RJX67028.1"/>
    <property type="molecule type" value="Genomic_DNA"/>
</dbReference>
<feature type="transmembrane region" description="Helical" evidence="1">
    <location>
        <begin position="120"/>
        <end position="136"/>
    </location>
</feature>
<reference evidence="2 3" key="1">
    <citation type="submission" date="2018-09" db="EMBL/GenBank/DDBJ databases">
        <title>Altererythrobacter sp.Ery1 and Ery12, the genome sequencing of novel strains in genus Alterythrobacter.</title>
        <authorList>
            <person name="Cheng H."/>
            <person name="Wu Y.-H."/>
            <person name="Fang C."/>
            <person name="Xu X.-W."/>
        </authorList>
    </citation>
    <scope>NUCLEOTIDE SEQUENCE [LARGE SCALE GENOMIC DNA]</scope>
    <source>
        <strain evidence="2 3">Ery12</strain>
    </source>
</reference>
<gene>
    <name evidence="2" type="ORF">D6858_11895</name>
</gene>
<keyword evidence="1" id="KW-0472">Membrane</keyword>
<evidence type="ECO:0000313" key="3">
    <source>
        <dbReference type="Proteomes" id="UP000284322"/>
    </source>
</evidence>
<organism evidence="2 3">
    <name type="scientific">Tsuneonella suprasediminis</name>
    <dbReference type="NCBI Taxonomy" id="2306996"/>
    <lineage>
        <taxon>Bacteria</taxon>
        <taxon>Pseudomonadati</taxon>
        <taxon>Pseudomonadota</taxon>
        <taxon>Alphaproteobacteria</taxon>
        <taxon>Sphingomonadales</taxon>
        <taxon>Erythrobacteraceae</taxon>
        <taxon>Tsuneonella</taxon>
    </lineage>
</organism>
<protein>
    <submittedName>
        <fullName evidence="2">Uncharacterized protein</fullName>
    </submittedName>
</protein>
<feature type="transmembrane region" description="Helical" evidence="1">
    <location>
        <begin position="54"/>
        <end position="76"/>
    </location>
</feature>
<accession>A0A419R0K8</accession>
<dbReference type="AlphaFoldDB" id="A0A419R0K8"/>
<dbReference type="RefSeq" id="WP_120110597.1">
    <property type="nucleotide sequence ID" value="NZ_RAHJ01000019.1"/>
</dbReference>
<keyword evidence="3" id="KW-1185">Reference proteome</keyword>
<evidence type="ECO:0000313" key="2">
    <source>
        <dbReference type="EMBL" id="RJX67028.1"/>
    </source>
</evidence>
<evidence type="ECO:0000256" key="1">
    <source>
        <dbReference type="SAM" id="Phobius"/>
    </source>
</evidence>
<keyword evidence="1" id="KW-0812">Transmembrane</keyword>
<proteinExistence type="predicted"/>